<dbReference type="PANTHER" id="PTHR31339">
    <property type="entry name" value="PECTIN LYASE-RELATED"/>
    <property type="match status" value="1"/>
</dbReference>
<dbReference type="PANTHER" id="PTHR31339:SF9">
    <property type="entry name" value="PLASMIN AND FIBRONECTIN-BINDING PROTEIN A"/>
    <property type="match status" value="1"/>
</dbReference>
<evidence type="ECO:0000313" key="2">
    <source>
        <dbReference type="Proteomes" id="UP000887540"/>
    </source>
</evidence>
<dbReference type="WBParaSite" id="ACRNAN_scaffold16322.g10978.t1">
    <property type="protein sequence ID" value="ACRNAN_scaffold16322.g10978.t1"/>
    <property type="gene ID" value="ACRNAN_scaffold16322.g10978"/>
</dbReference>
<organism evidence="2 3">
    <name type="scientific">Acrobeloides nanus</name>
    <dbReference type="NCBI Taxonomy" id="290746"/>
    <lineage>
        <taxon>Eukaryota</taxon>
        <taxon>Metazoa</taxon>
        <taxon>Ecdysozoa</taxon>
        <taxon>Nematoda</taxon>
        <taxon>Chromadorea</taxon>
        <taxon>Rhabditida</taxon>
        <taxon>Tylenchina</taxon>
        <taxon>Cephalobomorpha</taxon>
        <taxon>Cephaloboidea</taxon>
        <taxon>Cephalobidae</taxon>
        <taxon>Acrobeloides</taxon>
    </lineage>
</organism>
<dbReference type="InterPro" id="IPR012334">
    <property type="entry name" value="Pectin_lyas_fold"/>
</dbReference>
<protein>
    <submittedName>
        <fullName evidence="3">Uncharacterized protein</fullName>
    </submittedName>
</protein>
<reference evidence="3" key="1">
    <citation type="submission" date="2022-11" db="UniProtKB">
        <authorList>
            <consortium name="WormBaseParasite"/>
        </authorList>
    </citation>
    <scope>IDENTIFICATION</scope>
</reference>
<dbReference type="SUPFAM" id="SSF51126">
    <property type="entry name" value="Pectin lyase-like"/>
    <property type="match status" value="1"/>
</dbReference>
<keyword evidence="1" id="KW-0732">Signal</keyword>
<keyword evidence="2" id="KW-1185">Reference proteome</keyword>
<evidence type="ECO:0000313" key="3">
    <source>
        <dbReference type="WBParaSite" id="ACRNAN_scaffold16322.g10978.t1"/>
    </source>
</evidence>
<dbReference type="InterPro" id="IPR011050">
    <property type="entry name" value="Pectin_lyase_fold/virulence"/>
</dbReference>
<dbReference type="Proteomes" id="UP000887540">
    <property type="component" value="Unplaced"/>
</dbReference>
<accession>A0A914CZJ5</accession>
<sequence length="142" mass="15116">MYLLAFLVAFLNVQHTLTQVYHVIDFNATGNGIADDTNAVRAAVAAAINSNGGRVVNFILDIRGTILGSQNSDHYALVNPLPWNGIEEGSGPLDRQALIEVYNASNITITGGGVIDGQGAPWWACSWNATLFAQAPCSNLSR</sequence>
<dbReference type="Gene3D" id="2.160.20.10">
    <property type="entry name" value="Single-stranded right-handed beta-helix, Pectin lyase-like"/>
    <property type="match status" value="1"/>
</dbReference>
<feature type="chain" id="PRO_5036977289" evidence="1">
    <location>
        <begin position="19"/>
        <end position="142"/>
    </location>
</feature>
<dbReference type="InterPro" id="IPR051801">
    <property type="entry name" value="GH28_Enzymes"/>
</dbReference>
<feature type="signal peptide" evidence="1">
    <location>
        <begin position="1"/>
        <end position="18"/>
    </location>
</feature>
<dbReference type="AlphaFoldDB" id="A0A914CZJ5"/>
<evidence type="ECO:0000256" key="1">
    <source>
        <dbReference type="SAM" id="SignalP"/>
    </source>
</evidence>
<proteinExistence type="predicted"/>
<name>A0A914CZJ5_9BILA</name>